<dbReference type="RefSeq" id="WP_272779034.1">
    <property type="nucleotide sequence ID" value="NZ_JAQQLI010000039.1"/>
</dbReference>
<name>A0ABT5JFT4_RHOTP</name>
<dbReference type="InterPro" id="IPR005801">
    <property type="entry name" value="ADC_synthase"/>
</dbReference>
<evidence type="ECO:0000256" key="1">
    <source>
        <dbReference type="ARBA" id="ARBA00000799"/>
    </source>
</evidence>
<evidence type="ECO:0000256" key="4">
    <source>
        <dbReference type="ARBA" id="ARBA00023235"/>
    </source>
</evidence>
<keyword evidence="8" id="KW-1185">Reference proteome</keyword>
<dbReference type="InterPro" id="IPR015890">
    <property type="entry name" value="Chorismate_C"/>
</dbReference>
<evidence type="ECO:0000256" key="2">
    <source>
        <dbReference type="ARBA" id="ARBA00005297"/>
    </source>
</evidence>
<keyword evidence="4 7" id="KW-0413">Isomerase</keyword>
<reference evidence="7" key="2">
    <citation type="submission" date="2023-02" db="EMBL/GenBank/DDBJ databases">
        <authorList>
            <person name="Rayyan A."/>
            <person name="Meyer T."/>
            <person name="Kyndt J.A."/>
        </authorList>
    </citation>
    <scope>NUCLEOTIDE SEQUENCE</scope>
    <source>
        <strain evidence="7">DSM 9987</strain>
    </source>
</reference>
<evidence type="ECO:0000256" key="3">
    <source>
        <dbReference type="ARBA" id="ARBA00012824"/>
    </source>
</evidence>
<accession>A0ABT5JFT4</accession>
<evidence type="ECO:0000313" key="7">
    <source>
        <dbReference type="EMBL" id="MDC7788196.1"/>
    </source>
</evidence>
<dbReference type="Gene3D" id="3.60.120.10">
    <property type="entry name" value="Anthranilate synthase"/>
    <property type="match status" value="1"/>
</dbReference>
<protein>
    <recommendedName>
        <fullName evidence="3">isochorismate synthase</fullName>
        <ecNumber evidence="3">5.4.4.2</ecNumber>
    </recommendedName>
    <alternativeName>
        <fullName evidence="5">Isochorismate mutase</fullName>
    </alternativeName>
</protein>
<dbReference type="EMBL" id="JAQQLI010000039">
    <property type="protein sequence ID" value="MDC7788196.1"/>
    <property type="molecule type" value="Genomic_DNA"/>
</dbReference>
<organism evidence="7 8">
    <name type="scientific">Rhodoplanes tepidamans</name>
    <name type="common">Rhodoplanes cryptolactis</name>
    <dbReference type="NCBI Taxonomy" id="200616"/>
    <lineage>
        <taxon>Bacteria</taxon>
        <taxon>Pseudomonadati</taxon>
        <taxon>Pseudomonadota</taxon>
        <taxon>Alphaproteobacteria</taxon>
        <taxon>Hyphomicrobiales</taxon>
        <taxon>Nitrobacteraceae</taxon>
        <taxon>Rhodoplanes</taxon>
    </lineage>
</organism>
<reference evidence="7" key="1">
    <citation type="journal article" date="2023" name="Microbiol Resour">
        <title>Genome Sequences of Rhodoplanes serenus and Two Thermotolerant Strains, Rhodoplanes tepidamans and 'Rhodoplanes cryptolactis,' Further Refine the Genus.</title>
        <authorList>
            <person name="Rayyan A.A."/>
            <person name="Kyndt J.A."/>
        </authorList>
    </citation>
    <scope>NUCLEOTIDE SEQUENCE</scope>
    <source>
        <strain evidence="7">DSM 9987</strain>
    </source>
</reference>
<dbReference type="InterPro" id="IPR004561">
    <property type="entry name" value="IsoChor_synthase"/>
</dbReference>
<comment type="caution">
    <text evidence="7">The sequence shown here is derived from an EMBL/GenBank/DDBJ whole genome shotgun (WGS) entry which is preliminary data.</text>
</comment>
<comment type="catalytic activity">
    <reaction evidence="1">
        <text>chorismate = isochorismate</text>
        <dbReference type="Rhea" id="RHEA:18985"/>
        <dbReference type="ChEBI" id="CHEBI:29748"/>
        <dbReference type="ChEBI" id="CHEBI:29780"/>
        <dbReference type="EC" id="5.4.4.2"/>
    </reaction>
</comment>
<dbReference type="Pfam" id="PF00425">
    <property type="entry name" value="Chorismate_bind"/>
    <property type="match status" value="1"/>
</dbReference>
<dbReference type="SUPFAM" id="SSF56322">
    <property type="entry name" value="ADC synthase"/>
    <property type="match status" value="1"/>
</dbReference>
<dbReference type="Proteomes" id="UP001165652">
    <property type="component" value="Unassembled WGS sequence"/>
</dbReference>
<dbReference type="PANTHER" id="PTHR42839">
    <property type="entry name" value="ISOCHORISMATE SYNTHASE ENTC"/>
    <property type="match status" value="1"/>
</dbReference>
<evidence type="ECO:0000259" key="6">
    <source>
        <dbReference type="Pfam" id="PF00425"/>
    </source>
</evidence>
<dbReference type="EC" id="5.4.4.2" evidence="3"/>
<feature type="domain" description="Chorismate-utilising enzyme C-terminal" evidence="6">
    <location>
        <begin position="111"/>
        <end position="367"/>
    </location>
</feature>
<sequence>MDDCSRIDVVGVAMPFALVRDGEQICGEGVRRRLPLAVRELGTNVVRDFLAAGEPGDPAIVVGALPFDRDRPAHLYQPCRFGRARTAPWAEPSPAPCAGDAVLSAMPHPQIYAAGVASALAAIAGSAHEACPLRKVVLARSLVVSAAGGFDLAAVIRRLARDRAVTIFRVPLDTGMLIGATPELLVEKTGGTVVSWPLAGSACRRADPAADAAAARALLASDKDRREHAAVVEAIADGLAPFCRRLDVPSVPSPVATATMWHLGSRIAGELKDPEVSSLELAARLHPTPAVCGEPRERAAALIRELEPFDRGFYAGAIGWTDARGDGRWYVTLRCAEFTGCTARLYAGAGIVPGSDPGEETRETRAKFGALLAALGVAVVDDV</sequence>
<dbReference type="PANTHER" id="PTHR42839:SF2">
    <property type="entry name" value="ISOCHORISMATE SYNTHASE ENTC"/>
    <property type="match status" value="1"/>
</dbReference>
<evidence type="ECO:0000313" key="8">
    <source>
        <dbReference type="Proteomes" id="UP001165652"/>
    </source>
</evidence>
<proteinExistence type="inferred from homology"/>
<comment type="similarity">
    <text evidence="2">Belongs to the isochorismate synthase family.</text>
</comment>
<gene>
    <name evidence="7" type="ORF">PQJ73_21105</name>
</gene>
<dbReference type="NCBIfam" id="TIGR00543">
    <property type="entry name" value="isochor_syn"/>
    <property type="match status" value="1"/>
</dbReference>
<evidence type="ECO:0000256" key="5">
    <source>
        <dbReference type="ARBA" id="ARBA00041564"/>
    </source>
</evidence>
<dbReference type="GO" id="GO:0008909">
    <property type="term" value="F:isochorismate synthase activity"/>
    <property type="evidence" value="ECO:0007669"/>
    <property type="project" value="UniProtKB-EC"/>
</dbReference>